<feature type="domain" description="Carrier" evidence="5">
    <location>
        <begin position="1601"/>
        <end position="1675"/>
    </location>
</feature>
<dbReference type="InterPro" id="IPR010071">
    <property type="entry name" value="AA_adenyl_dom"/>
</dbReference>
<dbReference type="Gene3D" id="3.40.50.980">
    <property type="match status" value="2"/>
</dbReference>
<dbReference type="Gene3D" id="2.30.38.10">
    <property type="entry name" value="Luciferase, Domain 3"/>
    <property type="match status" value="1"/>
</dbReference>
<dbReference type="InterPro" id="IPR023213">
    <property type="entry name" value="CAT-like_dom_sf"/>
</dbReference>
<comment type="cofactor">
    <cofactor evidence="1">
        <name>pantetheine 4'-phosphate</name>
        <dbReference type="ChEBI" id="CHEBI:47942"/>
    </cofactor>
</comment>
<dbReference type="InterPro" id="IPR009081">
    <property type="entry name" value="PP-bd_ACP"/>
</dbReference>
<dbReference type="Proteomes" id="UP000181962">
    <property type="component" value="Chromosome"/>
</dbReference>
<keyword evidence="3" id="KW-0597">Phosphoprotein</keyword>
<dbReference type="NCBIfam" id="TIGR01733">
    <property type="entry name" value="AA-adenyl-dom"/>
    <property type="match status" value="1"/>
</dbReference>
<evidence type="ECO:0000313" key="7">
    <source>
        <dbReference type="Proteomes" id="UP000181962"/>
    </source>
</evidence>
<reference evidence="6 7" key="1">
    <citation type="submission" date="2016-11" db="EMBL/GenBank/DDBJ databases">
        <title>Complete Genome Sequence of Bradyrhizobium sp. strain J5, an isolated from soybean nodule in Hokkaido.</title>
        <authorList>
            <person name="Kanehara K."/>
        </authorList>
    </citation>
    <scope>NUCLEOTIDE SEQUENCE [LARGE SCALE GENOMIC DNA]</scope>
    <source>
        <strain evidence="6 7">J5</strain>
    </source>
</reference>
<keyword evidence="2" id="KW-0596">Phosphopantetheine</keyword>
<dbReference type="InterPro" id="IPR020806">
    <property type="entry name" value="PKS_PP-bd"/>
</dbReference>
<evidence type="ECO:0000256" key="4">
    <source>
        <dbReference type="SAM" id="MobiDB-lite"/>
    </source>
</evidence>
<organism evidence="6 7">
    <name type="scientific">Bradyrhizobium japonicum</name>
    <dbReference type="NCBI Taxonomy" id="375"/>
    <lineage>
        <taxon>Bacteria</taxon>
        <taxon>Pseudomonadati</taxon>
        <taxon>Pseudomonadota</taxon>
        <taxon>Alphaproteobacteria</taxon>
        <taxon>Hyphomicrobiales</taxon>
        <taxon>Nitrobacteraceae</taxon>
        <taxon>Bradyrhizobium</taxon>
    </lineage>
</organism>
<dbReference type="Pfam" id="PF00668">
    <property type="entry name" value="Condensation"/>
    <property type="match status" value="2"/>
</dbReference>
<dbReference type="SUPFAM" id="SSF52777">
    <property type="entry name" value="CoA-dependent acyltransferases"/>
    <property type="match status" value="4"/>
</dbReference>
<dbReference type="InterPro" id="IPR000873">
    <property type="entry name" value="AMP-dep_synth/lig_dom"/>
</dbReference>
<evidence type="ECO:0000259" key="5">
    <source>
        <dbReference type="PROSITE" id="PS50075"/>
    </source>
</evidence>
<dbReference type="InterPro" id="IPR045851">
    <property type="entry name" value="AMP-bd_C_sf"/>
</dbReference>
<dbReference type="Gene3D" id="3.30.559.10">
    <property type="entry name" value="Chloramphenicol acetyltransferase-like domain"/>
    <property type="match status" value="2"/>
</dbReference>
<dbReference type="Pfam" id="PF00550">
    <property type="entry name" value="PP-binding"/>
    <property type="match status" value="2"/>
</dbReference>
<feature type="region of interest" description="Disordered" evidence="4">
    <location>
        <begin position="1"/>
        <end position="20"/>
    </location>
</feature>
<dbReference type="PROSITE" id="PS50075">
    <property type="entry name" value="CARRIER"/>
    <property type="match status" value="2"/>
</dbReference>
<dbReference type="CDD" id="cd05930">
    <property type="entry name" value="A_NRPS"/>
    <property type="match status" value="2"/>
</dbReference>
<dbReference type="Gene3D" id="3.30.559.30">
    <property type="entry name" value="Nonribosomal peptide synthetase, condensation domain"/>
    <property type="match status" value="2"/>
</dbReference>
<sequence length="2155" mass="236733">MAGHVPTENQSGKNQSMERQPVDAVTAINRLAGSDPERVALRHGADELTYEALRSRSDALAGTLREQGARGAVVGYWGGRDLDWATAVIAMLKAGSTYLPLDPSLPASRTSFMIEQSRCALLMGRDRPDSLSLFQKSSKAAPQFVAIEAALRGGQTSSVVPSPNVDGLAYILFTSGSTGQPKGAMIERDGLNNHLAAKIDALSLTPTDCVAQTASHCFDISLWQLLSGLCVGASTLIIDDATLRSPSSLLQAIQRCGATVVQLVPSMLTVFVEYLQSLAAAERAMDGLRIISTVGEPLTPGLARAWLALYPRVSILNHYGPTECADGVTHHLVSVPPALAEPYVPIGRPIQNVEVYVADGSRLCNVGEVGEICISGVGVAAGYVNDRVRTKDAFGPNPFSDDLSFRRLYRTGDLGRLRSDGLLECLGRRDRQVKIRGHRIELGEIEARLSAHPLVHGAVAVASVRAGVKLTARDIAGSEAQAESRRLVAYVSAPAELAESDLQNFLAEALPSYMLPERIIRVSSIPLTRNGKVDFAALPDPSSVRPLLSTPFVEPQSDLEVRLRQIWSGILRIENIGVNDQFISLGGDSLRAMLILGQLQTLLGVRADFRLVLNGTIRSLAASIEGRAELNPCTALTCRKLNRSPLTHLQEHLWFLAQLDPSARNYIIQGGLRIKGNINLARFNRAWTEVIHSHQALSARFIDKDGPVQCFDAPPCTNLELINVSHLTSSEAEELIAQFRRTELKDNFDLGQGHLFRALMVRLGPDNHLILITAHEIILDAWSISVLLRDLQQRYSDAVAPWRENRASLSGYAAWQKQHVSPEALENQRHYWRRQIGDDPPVLSLGRARPQTNSYRGASHPVLLGSDLSSRVREFARRSGCTTSTTLLACFQLLLRMYSGQDDIVVGMPHAARDQPGSADIIGFFLNMLPIRAAIDAGQSFAAHAARIQGLVSDAIANSAYPFGWMVRDTRLCREPGRSPIFQVMFNMYSEAAEPVGRDELALTFREYDSGYVKFDLTLYAQDHGDEIALQLAYAEDIISSDLVVRMANNLRCLIAACVDKPLAPIEELSCLSASDVTLLNSLEGSRRPYESECMLVEAFEQISVSNHSNVAYFGEFGEVTFGQLRERVAGIRSFLRDLDVGAGDMVAMLVDRSPDVAAVMLAARALHSIVVPIPPDYPPDRIQHIVQDSQAKLLVHANITELGFEIPSICLLALETCGMSRDDLAPSDTPSDHRIANLIYTSSSTGRAKGVLIPEAAILNRLNWMWRCFPFDGTDVMVVQKSACLVASAWEYFGGLLRGVPTLILTQGQVLDPDLLLCSLAKHRVTRFFASPPVLSGIIGSQERQPQTTALRLVTSSAEPMPSSLPARWRGSFPGVPLWNFYGATECASNTAVHETSDADDDSALVPVGRPIDNVKLYVLDSRLKRVPVGAPGELCIAGRCLSAGYWQDEDRTDRCFVPNPYDGGQYDVLYRSGDIARISTSGLLEICGRSDNQIKVRGFRIEPEEVEVALESHPAIAKAAVFAEGIDEDRRLTASVVPARENLSTGEILAHLRNRLPSPMVPTAFRLVDSVPLTTSGKIDRARLSSVPYREIETNPSAEPHTRNERVLARIWEDLLGAKGVGIDSSFFDIGGDSLLSVRCVTLARKAGLNLTVNQLYRTPTIRELAAGVAKAAPHNVGSADGLLPVSPVISFWNSLVGFDEHFNIGDLFFLRGGILNIKNLERALAHVIEKHEGLRLRVARTQDGLRLGIGPCPAERIVEEIDLVRMTGPDQRRTIESVSARRQHMFRFDGHTPLVHVAAFRTSESGDYYLLVLMHHFVADGMGYRLFLEALEDAYNALAAGHDVNGFETVQRLSPWLKRLEHYANSEAPDELRYWEGIDYDQFNLRVSDASSRDTSVAEGSARELHDASLKGRRVDANGRSRVDRAKYHLEIDGEATAGLLSIGARSAHCQDFDVFLAALSGACGALFGNYSLWIDSLTSARGRLFDDFDPSQIIGLISELVPLSLKVTGMESRSDRARLIYRQRNALPRGGIGFRALKFLNRDPAVRCRLDRLPLPRIGVNYRAGLQRHFARRFLDTDPCPLSIGEHMHQAAAIHLFWFEVGYQSGRLQIDTTYDPSTVDYEVTRHLCTVLQQELLQMISEIRKLPGHLHP</sequence>
<dbReference type="FunFam" id="1.10.1200.10:FF:000005">
    <property type="entry name" value="Nonribosomal peptide synthetase 1"/>
    <property type="match status" value="1"/>
</dbReference>
<dbReference type="CDD" id="cd19531">
    <property type="entry name" value="LCL_NRPS-like"/>
    <property type="match status" value="1"/>
</dbReference>
<dbReference type="GO" id="GO:0031177">
    <property type="term" value="F:phosphopantetheine binding"/>
    <property type="evidence" value="ECO:0007669"/>
    <property type="project" value="InterPro"/>
</dbReference>
<dbReference type="SUPFAM" id="SSF56801">
    <property type="entry name" value="Acetyl-CoA synthetase-like"/>
    <property type="match status" value="2"/>
</dbReference>
<protein>
    <submittedName>
        <fullName evidence="6">Non-ribosomal peptide synthetase</fullName>
    </submittedName>
</protein>
<dbReference type="FunFam" id="3.30.300.30:FF:000015">
    <property type="entry name" value="Nonribosomal peptide synthase SidD"/>
    <property type="match status" value="1"/>
</dbReference>
<dbReference type="InterPro" id="IPR020845">
    <property type="entry name" value="AMP-binding_CS"/>
</dbReference>
<dbReference type="RefSeq" id="WP_071916566.1">
    <property type="nucleotide sequence ID" value="NZ_CP017637.1"/>
</dbReference>
<evidence type="ECO:0000313" key="6">
    <source>
        <dbReference type="EMBL" id="APG15001.1"/>
    </source>
</evidence>
<dbReference type="Gene3D" id="3.30.300.30">
    <property type="match status" value="2"/>
</dbReference>
<proteinExistence type="predicted"/>
<dbReference type="PROSITE" id="PS00012">
    <property type="entry name" value="PHOSPHOPANTETHEINE"/>
    <property type="match status" value="1"/>
</dbReference>
<dbReference type="SUPFAM" id="SSF47336">
    <property type="entry name" value="ACP-like"/>
    <property type="match status" value="2"/>
</dbReference>
<dbReference type="Gene3D" id="1.10.1200.10">
    <property type="entry name" value="ACP-like"/>
    <property type="match status" value="2"/>
</dbReference>
<dbReference type="Pfam" id="PF13193">
    <property type="entry name" value="AMP-binding_C"/>
    <property type="match status" value="2"/>
</dbReference>
<dbReference type="PROSITE" id="PS00455">
    <property type="entry name" value="AMP_BINDING"/>
    <property type="match status" value="1"/>
</dbReference>
<dbReference type="GO" id="GO:0005737">
    <property type="term" value="C:cytoplasm"/>
    <property type="evidence" value="ECO:0007669"/>
    <property type="project" value="TreeGrafter"/>
</dbReference>
<dbReference type="InterPro" id="IPR025110">
    <property type="entry name" value="AMP-bd_C"/>
</dbReference>
<dbReference type="SMART" id="SM00823">
    <property type="entry name" value="PKS_PP"/>
    <property type="match status" value="1"/>
</dbReference>
<dbReference type="InterPro" id="IPR042099">
    <property type="entry name" value="ANL_N_sf"/>
</dbReference>
<dbReference type="InterPro" id="IPR036736">
    <property type="entry name" value="ACP-like_sf"/>
</dbReference>
<dbReference type="InterPro" id="IPR006162">
    <property type="entry name" value="Ppantetheine_attach_site"/>
</dbReference>
<feature type="domain" description="Carrier" evidence="5">
    <location>
        <begin position="554"/>
        <end position="631"/>
    </location>
</feature>
<accession>A0A1L3FP17</accession>
<dbReference type="GO" id="GO:0003824">
    <property type="term" value="F:catalytic activity"/>
    <property type="evidence" value="ECO:0007669"/>
    <property type="project" value="InterPro"/>
</dbReference>
<dbReference type="GO" id="GO:0043041">
    <property type="term" value="P:amino acid activation for nonribosomal peptide biosynthetic process"/>
    <property type="evidence" value="ECO:0007669"/>
    <property type="project" value="TreeGrafter"/>
</dbReference>
<evidence type="ECO:0000256" key="2">
    <source>
        <dbReference type="ARBA" id="ARBA00022450"/>
    </source>
</evidence>
<evidence type="ECO:0000256" key="3">
    <source>
        <dbReference type="ARBA" id="ARBA00022553"/>
    </source>
</evidence>
<gene>
    <name evidence="6" type="ORF">BKD09_42470</name>
</gene>
<dbReference type="PANTHER" id="PTHR45527:SF1">
    <property type="entry name" value="FATTY ACID SYNTHASE"/>
    <property type="match status" value="1"/>
</dbReference>
<dbReference type="Gene3D" id="3.40.50.12780">
    <property type="entry name" value="N-terminal domain of ligase-like"/>
    <property type="match status" value="1"/>
</dbReference>
<name>A0A1L3FP17_BRAJP</name>
<dbReference type="EMBL" id="CP017637">
    <property type="protein sequence ID" value="APG15001.1"/>
    <property type="molecule type" value="Genomic_DNA"/>
</dbReference>
<dbReference type="InterPro" id="IPR001242">
    <property type="entry name" value="Condensation_dom"/>
</dbReference>
<dbReference type="Pfam" id="PF00501">
    <property type="entry name" value="AMP-binding"/>
    <property type="match status" value="2"/>
</dbReference>
<evidence type="ECO:0000256" key="1">
    <source>
        <dbReference type="ARBA" id="ARBA00001957"/>
    </source>
</evidence>
<feature type="compositionally biased region" description="Polar residues" evidence="4">
    <location>
        <begin position="7"/>
        <end position="18"/>
    </location>
</feature>
<dbReference type="PANTHER" id="PTHR45527">
    <property type="entry name" value="NONRIBOSOMAL PEPTIDE SYNTHETASE"/>
    <property type="match status" value="1"/>
</dbReference>
<dbReference type="GO" id="GO:0044550">
    <property type="term" value="P:secondary metabolite biosynthetic process"/>
    <property type="evidence" value="ECO:0007669"/>
    <property type="project" value="TreeGrafter"/>
</dbReference>